<protein>
    <submittedName>
        <fullName evidence="3">Uncharacterized protein</fullName>
    </submittedName>
</protein>
<feature type="compositionally biased region" description="Polar residues" evidence="1">
    <location>
        <begin position="133"/>
        <end position="143"/>
    </location>
</feature>
<keyword evidence="4" id="KW-1185">Reference proteome</keyword>
<dbReference type="EMBL" id="FZOL01000002">
    <property type="protein sequence ID" value="SNS01035.1"/>
    <property type="molecule type" value="Genomic_DNA"/>
</dbReference>
<keyword evidence="2" id="KW-0732">Signal</keyword>
<gene>
    <name evidence="3" type="ORF">SAMN05444352_102196</name>
</gene>
<name>A0A239AZ94_9PSED</name>
<dbReference type="Proteomes" id="UP000198407">
    <property type="component" value="Unassembled WGS sequence"/>
</dbReference>
<feature type="chain" id="PRO_5012398908" evidence="2">
    <location>
        <begin position="20"/>
        <end position="232"/>
    </location>
</feature>
<feature type="compositionally biased region" description="Low complexity" evidence="1">
    <location>
        <begin position="119"/>
        <end position="132"/>
    </location>
</feature>
<proteinExistence type="predicted"/>
<evidence type="ECO:0000256" key="2">
    <source>
        <dbReference type="SAM" id="SignalP"/>
    </source>
</evidence>
<feature type="signal peptide" evidence="2">
    <location>
        <begin position="1"/>
        <end position="19"/>
    </location>
</feature>
<dbReference type="STRING" id="1215104.GCA_000730585_05730"/>
<evidence type="ECO:0000313" key="3">
    <source>
        <dbReference type="EMBL" id="SNS01035.1"/>
    </source>
</evidence>
<evidence type="ECO:0000313" key="4">
    <source>
        <dbReference type="Proteomes" id="UP000198407"/>
    </source>
</evidence>
<feature type="region of interest" description="Disordered" evidence="1">
    <location>
        <begin position="96"/>
        <end position="143"/>
    </location>
</feature>
<evidence type="ECO:0000256" key="1">
    <source>
        <dbReference type="SAM" id="MobiDB-lite"/>
    </source>
</evidence>
<accession>A0A239AZ94</accession>
<feature type="compositionally biased region" description="Basic and acidic residues" evidence="1">
    <location>
        <begin position="107"/>
        <end position="118"/>
    </location>
</feature>
<organism evidence="3 4">
    <name type="scientific">Pseudomonas japonica</name>
    <dbReference type="NCBI Taxonomy" id="256466"/>
    <lineage>
        <taxon>Bacteria</taxon>
        <taxon>Pseudomonadati</taxon>
        <taxon>Pseudomonadota</taxon>
        <taxon>Gammaproteobacteria</taxon>
        <taxon>Pseudomonadales</taxon>
        <taxon>Pseudomonadaceae</taxon>
        <taxon>Pseudomonas</taxon>
    </lineage>
</organism>
<sequence>MKSLLVLVLAFAGTPIALADSCPDVLNTASGSVDLRSFINTYGANALANAQLGLDQSRAQDCSSVLNSEECEATVELAALMVSTLQSCLSKVITESISKPSPPSNPPEKKSKSIDKVAADAANDPASNPWASEGNNSKAKSPNNEKVNIEAQGCPYVIQDIPGAFHSPKTYICYQGRTQKCDISGKKNGTVTYGWRVTNQSDCIHPEGWIDVVTVESNAAFARKQTKVHEDE</sequence>
<reference evidence="4" key="1">
    <citation type="submission" date="2017-06" db="EMBL/GenBank/DDBJ databases">
        <authorList>
            <person name="Varghese N."/>
            <person name="Submissions S."/>
        </authorList>
    </citation>
    <scope>NUCLEOTIDE SEQUENCE [LARGE SCALE GENOMIC DNA]</scope>
    <source>
        <strain evidence="4">DSM 22348</strain>
    </source>
</reference>
<dbReference type="AlphaFoldDB" id="A0A239AZ94"/>
<dbReference type="RefSeq" id="WP_141137236.1">
    <property type="nucleotide sequence ID" value="NZ_FZOL01000002.1"/>
</dbReference>